<dbReference type="InterPro" id="IPR002197">
    <property type="entry name" value="HTH_Fis"/>
</dbReference>
<dbReference type="Pfam" id="PF02954">
    <property type="entry name" value="HTH_8"/>
    <property type="match status" value="1"/>
</dbReference>
<evidence type="ECO:0000259" key="1">
    <source>
        <dbReference type="Pfam" id="PF02954"/>
    </source>
</evidence>
<name>A0A4Z1C4C5_9GAMM</name>
<accession>A0A4Z1C4C5</accession>
<dbReference type="OrthoDB" id="2973014at2"/>
<keyword evidence="3" id="KW-1185">Reference proteome</keyword>
<evidence type="ECO:0000313" key="2">
    <source>
        <dbReference type="EMBL" id="TGN40110.1"/>
    </source>
</evidence>
<proteinExistence type="predicted"/>
<dbReference type="EMBL" id="SRPF01000002">
    <property type="protein sequence ID" value="TGN40110.1"/>
    <property type="molecule type" value="Genomic_DNA"/>
</dbReference>
<organism evidence="2 3">
    <name type="scientific">Marinobacter confluentis</name>
    <dbReference type="NCBI Taxonomy" id="1697557"/>
    <lineage>
        <taxon>Bacteria</taxon>
        <taxon>Pseudomonadati</taxon>
        <taxon>Pseudomonadota</taxon>
        <taxon>Gammaproteobacteria</taxon>
        <taxon>Pseudomonadales</taxon>
        <taxon>Marinobacteraceae</taxon>
        <taxon>Marinobacter</taxon>
    </lineage>
</organism>
<reference evidence="2 3" key="1">
    <citation type="submission" date="2019-04" db="EMBL/GenBank/DDBJ databases">
        <authorList>
            <person name="Park S."/>
            <person name="Yoon J.-H."/>
        </authorList>
    </citation>
    <scope>NUCLEOTIDE SEQUENCE [LARGE SCALE GENOMIC DNA]</scope>
    <source>
        <strain evidence="2 3">HJM-18</strain>
    </source>
</reference>
<comment type="caution">
    <text evidence="2">The sequence shown here is derived from an EMBL/GenBank/DDBJ whole genome shotgun (WGS) entry which is preliminary data.</text>
</comment>
<dbReference type="InterPro" id="IPR009057">
    <property type="entry name" value="Homeodomain-like_sf"/>
</dbReference>
<dbReference type="Gene3D" id="1.10.10.60">
    <property type="entry name" value="Homeodomain-like"/>
    <property type="match status" value="1"/>
</dbReference>
<dbReference type="AlphaFoldDB" id="A0A4Z1C4C5"/>
<dbReference type="Proteomes" id="UP000298325">
    <property type="component" value="Unassembled WGS sequence"/>
</dbReference>
<dbReference type="GO" id="GO:0043565">
    <property type="term" value="F:sequence-specific DNA binding"/>
    <property type="evidence" value="ECO:0007669"/>
    <property type="project" value="InterPro"/>
</dbReference>
<dbReference type="RefSeq" id="WP_135802771.1">
    <property type="nucleotide sequence ID" value="NZ_SRPF01000002.1"/>
</dbReference>
<feature type="domain" description="DNA binding HTH" evidence="1">
    <location>
        <begin position="22"/>
        <end position="49"/>
    </location>
</feature>
<sequence length="60" mass="6758">MASGILADCPIFGNVRELSGAIERAVTFCDGNKRRAAQILEVNRRTLYRWLDADKDETDD</sequence>
<evidence type="ECO:0000313" key="3">
    <source>
        <dbReference type="Proteomes" id="UP000298325"/>
    </source>
</evidence>
<dbReference type="SUPFAM" id="SSF46689">
    <property type="entry name" value="Homeodomain-like"/>
    <property type="match status" value="1"/>
</dbReference>
<gene>
    <name evidence="2" type="ORF">E5Q11_07400</name>
</gene>
<protein>
    <recommendedName>
        <fullName evidence="1">DNA binding HTH domain-containing protein</fullName>
    </recommendedName>
</protein>